<dbReference type="SUPFAM" id="SSF53067">
    <property type="entry name" value="Actin-like ATPase domain"/>
    <property type="match status" value="1"/>
</dbReference>
<evidence type="ECO:0008006" key="3">
    <source>
        <dbReference type="Google" id="ProtNLM"/>
    </source>
</evidence>
<evidence type="ECO:0000313" key="2">
    <source>
        <dbReference type="Proteomes" id="UP000199698"/>
    </source>
</evidence>
<sequence length="1008" mass="115640">MLPELRNYGQEVTLIMNSGIQFLDFALKIDWKDNKWRSKVNGCFIDPSESGTLIRLIEDVENGQFFTPDNPTFAVNPTQEISVEQSLKLYDGIWLPVPMLRSIPSNRFDKGPHNWSRVRIVSVPEGEDPDGNTHRITFAFDTKVFANLQDVAYLAPTENDVMTGAVFSLAHRSDHVSWYLELKWITSWLIDLFQELAPQPERLNIHKDDINQEIKCKSYYGHYLNIIHLLADSLQLPTIKIVSNNKDDVVKSIPVDMILDVGNSRTCGILIEDHAQDKDSLNHRYELEIRDLTQPEHIYDEPFESRVEFAQTFFGKEHFSLQSGRRDTFRWPSIVRVGQEASRLASRREGNEGATGLSSPKRYLWDQDKYEQGWRFNSHYVKSDHEPFATAEPFSSLINEYGEALHILSDDIEEEYDRKMPVFHPKYSRSSLMTFMLCEVLMHALMQINSVAQRNKLEHAKTPRNLRSIILTIPPAMPKPEQAIFKSCVYQAIGLVWKSLGWDGLDDNIDFNNPEQLKSVWPNIPEVHIQWDEATCGQVVYLFNETQNNYNGRCEEFIASMVRPSKADKQKLTIATVDIGGGTTDLVINDYQLDYGENGQTNSSNVYIKPTQRFRDGFKVAGDDILLDIIQDTVLTALTNGLKQAGIVDPNPILSTIIGSQQLSIQDSVLRQQLTLQLFTPVGLQILKAYELYDPLHSEQHDYRSTFGELLQHSSMTDNVLDFINEPIRRALNNPEFSVLDLSIDINLKRIHYLFIRGDYYNICKTFEALSEIISCYQCDVLLLTGRPSRLPGIQSYFRSRLSMPAGRILPLHGYHTGGWYPFHKQERIDDPKTTAAVGAMLCFLSKNLRLPNFYFRSSNMDLYSTVRYIGLLDNLNMIKKENVYYQDIDLDNPDYNFPELSFEIRGTTRLGFRQLEVERWPASPIYILTIENSEVAKRLSAQGVVLKVTLGIKNKQKTVENFYIKDVKASDGRACNKNQDIKLSLNTMVNSGLISTQYWLDSGMIKR</sequence>
<evidence type="ECO:0000313" key="1">
    <source>
        <dbReference type="EMBL" id="SCB78222.1"/>
    </source>
</evidence>
<keyword evidence="2" id="KW-1185">Reference proteome</keyword>
<protein>
    <recommendedName>
        <fullName evidence="3">Virulence factor SrfB</fullName>
    </recommendedName>
</protein>
<reference evidence="2" key="1">
    <citation type="submission" date="2016-08" db="EMBL/GenBank/DDBJ databases">
        <authorList>
            <person name="Varghese N."/>
            <person name="Submissions Spin"/>
        </authorList>
    </citation>
    <scope>NUCLEOTIDE SEQUENCE [LARGE SCALE GENOMIC DNA]</scope>
    <source>
        <strain evidence="2">R-53144</strain>
    </source>
</reference>
<organism evidence="1 2">
    <name type="scientific">Gilliamella intestini</name>
    <dbReference type="NCBI Taxonomy" id="1798183"/>
    <lineage>
        <taxon>Bacteria</taxon>
        <taxon>Pseudomonadati</taxon>
        <taxon>Pseudomonadota</taxon>
        <taxon>Gammaproteobacteria</taxon>
        <taxon>Orbales</taxon>
        <taxon>Orbaceae</taxon>
        <taxon>Gilliamella</taxon>
    </lineage>
</organism>
<proteinExistence type="predicted"/>
<dbReference type="Proteomes" id="UP000199698">
    <property type="component" value="Unassembled WGS sequence"/>
</dbReference>
<dbReference type="AlphaFoldDB" id="A0A1C3Z7H7"/>
<dbReference type="STRING" id="1798183.GA0061080_100350"/>
<dbReference type="EMBL" id="FMBA01000003">
    <property type="protein sequence ID" value="SCB78222.1"/>
    <property type="molecule type" value="Genomic_DNA"/>
</dbReference>
<dbReference type="RefSeq" id="WP_091119731.1">
    <property type="nucleotide sequence ID" value="NZ_FMBA01000003.1"/>
</dbReference>
<dbReference type="Pfam" id="PF07520">
    <property type="entry name" value="SrfB"/>
    <property type="match status" value="1"/>
</dbReference>
<dbReference type="PIRSF" id="PIRSF034585">
    <property type="entry name" value="SrfB"/>
    <property type="match status" value="1"/>
</dbReference>
<dbReference type="InterPro" id="IPR009216">
    <property type="entry name" value="Virulence_factor_SrfB"/>
</dbReference>
<dbReference type="OrthoDB" id="5437169at2"/>
<accession>A0A1C3Z7H7</accession>
<name>A0A1C3Z7H7_9GAMM</name>
<dbReference type="InterPro" id="IPR043129">
    <property type="entry name" value="ATPase_NBD"/>
</dbReference>
<gene>
    <name evidence="1" type="ORF">GA0061080_100350</name>
</gene>